<dbReference type="InterPro" id="IPR036086">
    <property type="entry name" value="ParB/Sulfiredoxin_sf"/>
</dbReference>
<organism evidence="1 2">
    <name type="scientific">Pseudorhizobium pelagicum</name>
    <dbReference type="NCBI Taxonomy" id="1509405"/>
    <lineage>
        <taxon>Bacteria</taxon>
        <taxon>Pseudomonadati</taxon>
        <taxon>Pseudomonadota</taxon>
        <taxon>Alphaproteobacteria</taxon>
        <taxon>Hyphomicrobiales</taxon>
        <taxon>Rhizobiaceae</taxon>
        <taxon>Rhizobium/Agrobacterium group</taxon>
        <taxon>Pseudorhizobium</taxon>
    </lineage>
</organism>
<evidence type="ECO:0000313" key="1">
    <source>
        <dbReference type="EMBL" id="KEQ05563.1"/>
    </source>
</evidence>
<evidence type="ECO:0008006" key="3">
    <source>
        <dbReference type="Google" id="ProtNLM"/>
    </source>
</evidence>
<accession>A0A922NYL3</accession>
<dbReference type="Gene3D" id="3.90.1530.10">
    <property type="entry name" value="Conserved hypothetical protein from pyrococcus furiosus pfu- 392566-001, ParB domain"/>
    <property type="match status" value="1"/>
</dbReference>
<comment type="caution">
    <text evidence="1">The sequence shown here is derived from an EMBL/GenBank/DDBJ whole genome shotgun (WGS) entry which is preliminary data.</text>
</comment>
<keyword evidence="2" id="KW-1185">Reference proteome</keyword>
<proteinExistence type="predicted"/>
<dbReference type="SUPFAM" id="SSF110849">
    <property type="entry name" value="ParB/Sulfiredoxin"/>
    <property type="match status" value="1"/>
</dbReference>
<protein>
    <recommendedName>
        <fullName evidence="3">ParB/Sulfiredoxin domain-containing protein</fullName>
    </recommendedName>
</protein>
<dbReference type="Proteomes" id="UP000052167">
    <property type="component" value="Unassembled WGS sequence"/>
</dbReference>
<dbReference type="EMBL" id="JOKJ01000019">
    <property type="protein sequence ID" value="KEQ05563.1"/>
    <property type="molecule type" value="Genomic_DNA"/>
</dbReference>
<sequence>MTYTQDGFNELKGDIEKNGQLVPILLRNGKVLDGRHRLRACVELEVPIAYDELGDIDDEEALDIVISNSLSKATNTDAAKVEAYLMCKAKGIRNKDMPTKFSRLNINYVRKLSFIEKQNGKYLTAILRQNQIRLHNKEFDKIEDYGTINGVWRVLKGNQKMENTVVEVVPEPASREDYETDLESYFNNAAAEAEYWDLYNLGKESGVNLHPDSPVGKKIAGLVKWKHRSEH</sequence>
<name>A0A922NYL3_9HYPH</name>
<dbReference type="AlphaFoldDB" id="A0A922NYL3"/>
<gene>
    <name evidence="1" type="ORF">GV68_08515</name>
</gene>
<evidence type="ECO:0000313" key="2">
    <source>
        <dbReference type="Proteomes" id="UP000052167"/>
    </source>
</evidence>
<reference evidence="1 2" key="1">
    <citation type="submission" date="2014-06" db="EMBL/GenBank/DDBJ databases">
        <title>Rhizobium pelagicum/R2-400B4.</title>
        <authorList>
            <person name="Kimes N.E."/>
            <person name="Lopez-Perez M."/>
        </authorList>
    </citation>
    <scope>NUCLEOTIDE SEQUENCE [LARGE SCALE GENOMIC DNA]</scope>
    <source>
        <strain evidence="1 2">R2-400B4</strain>
    </source>
</reference>